<dbReference type="GeneID" id="5034555"/>
<dbReference type="HOGENOM" id="CLU_616058_0_0_1"/>
<dbReference type="OMA" id="RISFEFT"/>
<proteinExistence type="predicted"/>
<dbReference type="Proteomes" id="UP000000600">
    <property type="component" value="Unassembled WGS sequence"/>
</dbReference>
<dbReference type="InParanoid" id="A0DEA6"/>
<sequence>MNILYQKQAQETQETSCKIHNLELIAVDLDLSDKAQIQFFCGKCLVEKFNNNKVTTIEQSKERIQSIKSQQKDIKAKKNQARLNYYKIILEQIMYFKQSIDDSLEKMHKQIQQYMFPIQKEKQELQEFESQLNYFEDLKQLSELYSQEQQQSPKLIEDNHFINEIQKQFELLFNSSEYFQTVYTFKNTKEKIKDIMENNVIEMVLSNINKNDSKTPSLSRICSNHKKEIIMIDMDSQKQKIEDRFACVDCIYENPQIKYQTIENIDKQWKEYNTGTEKILKEYKKESKETKQELLNQLGQMRRNYNTKLNEISEKLIAEQFLSIDKTKQSKKIKNISIKTLDDEQLQKDLEQLIEKEKENLSQSQILKDLKNKDQIFKKDLQYYLECLQQYDQQDIQQSLEILKEVSIEKDLSIQLTDMIKDIQKYAQKDENYKNQINFIKEIQELIDQAKKYQCQLNIFDQMILVYQQQVQKIESIQQSTSIKSQDQAVKSEQQISQYQKLQNILNEYVNTLEIIVYN</sequence>
<evidence type="ECO:0000313" key="2">
    <source>
        <dbReference type="EMBL" id="CAK81373.1"/>
    </source>
</evidence>
<keyword evidence="3" id="KW-1185">Reference proteome</keyword>
<evidence type="ECO:0000313" key="3">
    <source>
        <dbReference type="Proteomes" id="UP000000600"/>
    </source>
</evidence>
<dbReference type="OrthoDB" id="310225at2759"/>
<reference evidence="2 3" key="1">
    <citation type="journal article" date="2006" name="Nature">
        <title>Global trends of whole-genome duplications revealed by the ciliate Paramecium tetraurelia.</title>
        <authorList>
            <consortium name="Genoscope"/>
            <person name="Aury J.-M."/>
            <person name="Jaillon O."/>
            <person name="Duret L."/>
            <person name="Noel B."/>
            <person name="Jubin C."/>
            <person name="Porcel B.M."/>
            <person name="Segurens B."/>
            <person name="Daubin V."/>
            <person name="Anthouard V."/>
            <person name="Aiach N."/>
            <person name="Arnaiz O."/>
            <person name="Billaut A."/>
            <person name="Beisson J."/>
            <person name="Blanc I."/>
            <person name="Bouhouche K."/>
            <person name="Camara F."/>
            <person name="Duharcourt S."/>
            <person name="Guigo R."/>
            <person name="Gogendeau D."/>
            <person name="Katinka M."/>
            <person name="Keller A.-M."/>
            <person name="Kissmehl R."/>
            <person name="Klotz C."/>
            <person name="Koll F."/>
            <person name="Le Moue A."/>
            <person name="Lepere C."/>
            <person name="Malinsky S."/>
            <person name="Nowacki M."/>
            <person name="Nowak J.K."/>
            <person name="Plattner H."/>
            <person name="Poulain J."/>
            <person name="Ruiz F."/>
            <person name="Serrano V."/>
            <person name="Zagulski M."/>
            <person name="Dessen P."/>
            <person name="Betermier M."/>
            <person name="Weissenbach J."/>
            <person name="Scarpelli C."/>
            <person name="Schachter V."/>
            <person name="Sperling L."/>
            <person name="Meyer E."/>
            <person name="Cohen J."/>
            <person name="Wincker P."/>
        </authorList>
    </citation>
    <scope>NUCLEOTIDE SEQUENCE [LARGE SCALE GENOMIC DNA]</scope>
    <source>
        <strain evidence="2 3">Stock d4-2</strain>
    </source>
</reference>
<evidence type="ECO:0000256" key="1">
    <source>
        <dbReference type="SAM" id="Coils"/>
    </source>
</evidence>
<accession>A0DEA6</accession>
<dbReference type="RefSeq" id="XP_001448770.1">
    <property type="nucleotide sequence ID" value="XM_001448733.1"/>
</dbReference>
<feature type="coiled-coil region" evidence="1">
    <location>
        <begin position="273"/>
        <end position="315"/>
    </location>
</feature>
<gene>
    <name evidence="2" type="ORF">GSPATT00039457001</name>
</gene>
<name>A0DEA6_PARTE</name>
<dbReference type="KEGG" id="ptm:GSPATT00039457001"/>
<organism evidence="2 3">
    <name type="scientific">Paramecium tetraurelia</name>
    <dbReference type="NCBI Taxonomy" id="5888"/>
    <lineage>
        <taxon>Eukaryota</taxon>
        <taxon>Sar</taxon>
        <taxon>Alveolata</taxon>
        <taxon>Ciliophora</taxon>
        <taxon>Intramacronucleata</taxon>
        <taxon>Oligohymenophorea</taxon>
        <taxon>Peniculida</taxon>
        <taxon>Parameciidae</taxon>
        <taxon>Paramecium</taxon>
    </lineage>
</organism>
<keyword evidence="1" id="KW-0175">Coiled coil</keyword>
<dbReference type="AlphaFoldDB" id="A0DEA6"/>
<protein>
    <submittedName>
        <fullName evidence="2">Uncharacterized protein</fullName>
    </submittedName>
</protein>
<dbReference type="EMBL" id="CT868404">
    <property type="protein sequence ID" value="CAK81373.1"/>
    <property type="molecule type" value="Genomic_DNA"/>
</dbReference>